<dbReference type="GO" id="GO:0008408">
    <property type="term" value="F:3'-5' exonuclease activity"/>
    <property type="evidence" value="ECO:0007669"/>
    <property type="project" value="TreeGrafter"/>
</dbReference>
<sequence>MVAKALSGQSSLLATDLLAYYRQVSQSLLTVIDVETTGSLAYRSRVIEVSILQASLADGIHQQQTFLINPGVRIPRIITRVTGITQEMVLQGEAPEVVWPQCRTALSQGILTAHNLEFDYGFLQAEYQRLRQSYSRPANRRFCTVLLSRLLLADLPSRSLPNLVQHFGFDVGPSHRAGADTKACWLLAEGLLQQIQQESDQALLARFSQQWIRLKDAATLIGRPRQQVQRLMEEAGMEARMSRRGSRIFYRRGDVEQLYWAMRDQPPNFS</sequence>
<keyword evidence="3" id="KW-0808">Transferase</keyword>
<dbReference type="STRING" id="1641165.XM38_04235"/>
<dbReference type="GO" id="GO:0045004">
    <property type="term" value="P:DNA replication proofreading"/>
    <property type="evidence" value="ECO:0007669"/>
    <property type="project" value="TreeGrafter"/>
</dbReference>
<dbReference type="SUPFAM" id="SSF53098">
    <property type="entry name" value="Ribonuclease H-like"/>
    <property type="match status" value="1"/>
</dbReference>
<dbReference type="SMART" id="SM00479">
    <property type="entry name" value="EXOIII"/>
    <property type="match status" value="1"/>
</dbReference>
<keyword evidence="1" id="KW-0378">Hydrolase</keyword>
<dbReference type="GO" id="GO:0005829">
    <property type="term" value="C:cytosol"/>
    <property type="evidence" value="ECO:0007669"/>
    <property type="project" value="TreeGrafter"/>
</dbReference>
<protein>
    <submittedName>
        <fullName evidence="3">DNA polymerase III subunit epsilon</fullName>
        <ecNumber evidence="3">2.7.7.7</ecNumber>
    </submittedName>
</protein>
<evidence type="ECO:0000256" key="1">
    <source>
        <dbReference type="ARBA" id="ARBA00022839"/>
    </source>
</evidence>
<gene>
    <name evidence="3" type="primary">dnaQ</name>
    <name evidence="3" type="ORF">XM38_011420</name>
</gene>
<evidence type="ECO:0000313" key="3">
    <source>
        <dbReference type="EMBL" id="ASC70212.1"/>
    </source>
</evidence>
<dbReference type="InterPro" id="IPR012337">
    <property type="entry name" value="RNaseH-like_sf"/>
</dbReference>
<dbReference type="InterPro" id="IPR013520">
    <property type="entry name" value="Ribonucl_H"/>
</dbReference>
<accession>A0A1Z3HIR7</accession>
<proteinExistence type="predicted"/>
<dbReference type="Pfam" id="PF00929">
    <property type="entry name" value="RNase_T"/>
    <property type="match status" value="1"/>
</dbReference>
<reference evidence="3 4" key="1">
    <citation type="journal article" date="2016" name="Biochim. Biophys. Acta">
        <title>Characterization of red-shifted phycobilisomes isolated from the chlorophyll f-containing cyanobacterium Halomicronema hongdechloris.</title>
        <authorList>
            <person name="Li Y."/>
            <person name="Lin Y."/>
            <person name="Garvey C.J."/>
            <person name="Birch D."/>
            <person name="Corkery R.W."/>
            <person name="Loughlin P.C."/>
            <person name="Scheer H."/>
            <person name="Willows R.D."/>
            <person name="Chen M."/>
        </authorList>
    </citation>
    <scope>NUCLEOTIDE SEQUENCE [LARGE SCALE GENOMIC DNA]</scope>
    <source>
        <strain evidence="3 4">C2206</strain>
    </source>
</reference>
<evidence type="ECO:0000313" key="4">
    <source>
        <dbReference type="Proteomes" id="UP000191901"/>
    </source>
</evidence>
<dbReference type="Gene3D" id="3.30.420.10">
    <property type="entry name" value="Ribonuclease H-like superfamily/Ribonuclease H"/>
    <property type="match status" value="1"/>
</dbReference>
<name>A0A1Z3HIR7_9CYAN</name>
<dbReference type="InterPro" id="IPR036397">
    <property type="entry name" value="RNaseH_sf"/>
</dbReference>
<keyword evidence="1" id="KW-0540">Nuclease</keyword>
<keyword evidence="4" id="KW-1185">Reference proteome</keyword>
<dbReference type="KEGG" id="hhg:XM38_011420"/>
<dbReference type="AlphaFoldDB" id="A0A1Z3HIR7"/>
<dbReference type="RefSeq" id="WP_088429290.1">
    <property type="nucleotide sequence ID" value="NZ_CP021983.2"/>
</dbReference>
<dbReference type="EC" id="2.7.7.7" evidence="3"/>
<dbReference type="PANTHER" id="PTHR30231">
    <property type="entry name" value="DNA POLYMERASE III SUBUNIT EPSILON"/>
    <property type="match status" value="1"/>
</dbReference>
<dbReference type="EMBL" id="CP021983">
    <property type="protein sequence ID" value="ASC70212.1"/>
    <property type="molecule type" value="Genomic_DNA"/>
</dbReference>
<feature type="domain" description="Exonuclease" evidence="2">
    <location>
        <begin position="28"/>
        <end position="197"/>
    </location>
</feature>
<evidence type="ECO:0000259" key="2">
    <source>
        <dbReference type="SMART" id="SM00479"/>
    </source>
</evidence>
<organism evidence="3 4">
    <name type="scientific">Halomicronema hongdechloris C2206</name>
    <dbReference type="NCBI Taxonomy" id="1641165"/>
    <lineage>
        <taxon>Bacteria</taxon>
        <taxon>Bacillati</taxon>
        <taxon>Cyanobacteriota</taxon>
        <taxon>Cyanophyceae</taxon>
        <taxon>Nodosilineales</taxon>
        <taxon>Nodosilineaceae</taxon>
        <taxon>Halomicronema</taxon>
    </lineage>
</organism>
<dbReference type="GO" id="GO:0003676">
    <property type="term" value="F:nucleic acid binding"/>
    <property type="evidence" value="ECO:0007669"/>
    <property type="project" value="InterPro"/>
</dbReference>
<dbReference type="Proteomes" id="UP000191901">
    <property type="component" value="Chromosome"/>
</dbReference>
<dbReference type="PANTHER" id="PTHR30231:SF37">
    <property type="entry name" value="EXODEOXYRIBONUCLEASE 10"/>
    <property type="match status" value="1"/>
</dbReference>
<dbReference type="OrthoDB" id="9776650at2"/>
<keyword evidence="1" id="KW-0269">Exonuclease</keyword>
<dbReference type="CDD" id="cd06127">
    <property type="entry name" value="DEDDh"/>
    <property type="match status" value="1"/>
</dbReference>
<keyword evidence="3" id="KW-0548">Nucleotidyltransferase</keyword>
<dbReference type="GO" id="GO:0003887">
    <property type="term" value="F:DNA-directed DNA polymerase activity"/>
    <property type="evidence" value="ECO:0007669"/>
    <property type="project" value="UniProtKB-EC"/>
</dbReference>
<dbReference type="FunFam" id="3.30.420.10:FF:000045">
    <property type="entry name" value="3'-5' exonuclease DinG"/>
    <property type="match status" value="1"/>
</dbReference>